<dbReference type="SUPFAM" id="SSF55418">
    <property type="entry name" value="eIF4e-like"/>
    <property type="match status" value="1"/>
</dbReference>
<name>A0AA35RRB3_GEOBA</name>
<accession>A0AA35RRB3</accession>
<comment type="similarity">
    <text evidence="1">Belongs to the eukaryotic initiation factor 4E family.</text>
</comment>
<dbReference type="GO" id="GO:0016281">
    <property type="term" value="C:eukaryotic translation initiation factor 4F complex"/>
    <property type="evidence" value="ECO:0007669"/>
    <property type="project" value="TreeGrafter"/>
</dbReference>
<keyword evidence="3" id="KW-1185">Reference proteome</keyword>
<dbReference type="InterPro" id="IPR023398">
    <property type="entry name" value="TIF_eIF4e-like"/>
</dbReference>
<dbReference type="PANTHER" id="PTHR11960:SF18">
    <property type="entry name" value="EUKARYOTIC TRANSLATION INITIATION FACTOR 4E HOMOLOGOUS PROTEIN, ISOFORM B"/>
    <property type="match status" value="1"/>
</dbReference>
<keyword evidence="1" id="KW-0694">RNA-binding</keyword>
<dbReference type="Pfam" id="PF01652">
    <property type="entry name" value="IF4E"/>
    <property type="match status" value="1"/>
</dbReference>
<protein>
    <submittedName>
        <fullName evidence="2">Eukaryotic translation initiation factor 4E type 2</fullName>
    </submittedName>
</protein>
<comment type="caution">
    <text evidence="2">The sequence shown here is derived from an EMBL/GenBank/DDBJ whole genome shotgun (WGS) entry which is preliminary data.</text>
</comment>
<dbReference type="FunFam" id="3.30.760.10:FF:000043">
    <property type="entry name" value="Predicted protein"/>
    <property type="match status" value="1"/>
</dbReference>
<evidence type="ECO:0000256" key="1">
    <source>
        <dbReference type="RuleBase" id="RU004374"/>
    </source>
</evidence>
<evidence type="ECO:0000313" key="2">
    <source>
        <dbReference type="EMBL" id="CAI8016304.1"/>
    </source>
</evidence>
<sequence>MDQMGELEDLDVVLAKQKVLSAKDIADLPDPVASPGENKLEYAYSLWFTQRTRGSVSTSSSYEENIKFVGSFCTVEGFWAHYCYLARPCELPAHCDIHVFKKGVKPMWEDDANKSGGKWMIRLKKGISSRCWESLLLAILGEQFIVGDEICGVVISIRPTEDIISLWNRTASDNSITARIRDTMTRVMSLPIKTIMEYKAHDASLRDRSSYRNTDVFVR</sequence>
<dbReference type="EMBL" id="CASHTH010001513">
    <property type="protein sequence ID" value="CAI8016304.1"/>
    <property type="molecule type" value="Genomic_DNA"/>
</dbReference>
<dbReference type="PROSITE" id="PS00813">
    <property type="entry name" value="IF4E"/>
    <property type="match status" value="1"/>
</dbReference>
<organism evidence="2 3">
    <name type="scientific">Geodia barretti</name>
    <name type="common">Barrett's horny sponge</name>
    <dbReference type="NCBI Taxonomy" id="519541"/>
    <lineage>
        <taxon>Eukaryota</taxon>
        <taxon>Metazoa</taxon>
        <taxon>Porifera</taxon>
        <taxon>Demospongiae</taxon>
        <taxon>Heteroscleromorpha</taxon>
        <taxon>Tetractinellida</taxon>
        <taxon>Astrophorina</taxon>
        <taxon>Geodiidae</taxon>
        <taxon>Geodia</taxon>
    </lineage>
</organism>
<evidence type="ECO:0000313" key="3">
    <source>
        <dbReference type="Proteomes" id="UP001174909"/>
    </source>
</evidence>
<keyword evidence="1" id="KW-0648">Protein biosynthesis</keyword>
<reference evidence="2" key="1">
    <citation type="submission" date="2023-03" db="EMBL/GenBank/DDBJ databases">
        <authorList>
            <person name="Steffen K."/>
            <person name="Cardenas P."/>
        </authorList>
    </citation>
    <scope>NUCLEOTIDE SEQUENCE</scope>
</reference>
<dbReference type="InterPro" id="IPR019770">
    <property type="entry name" value="TIF_eIF_4E_CS"/>
</dbReference>
<dbReference type="Gene3D" id="3.30.760.10">
    <property type="entry name" value="RNA Cap, Translation Initiation Factor Eif4e"/>
    <property type="match status" value="1"/>
</dbReference>
<keyword evidence="1 2" id="KW-0396">Initiation factor</keyword>
<dbReference type="GO" id="GO:0003743">
    <property type="term" value="F:translation initiation factor activity"/>
    <property type="evidence" value="ECO:0007669"/>
    <property type="project" value="UniProtKB-KW"/>
</dbReference>
<gene>
    <name evidence="2" type="ORF">GBAR_LOCUS10007</name>
</gene>
<dbReference type="PANTHER" id="PTHR11960">
    <property type="entry name" value="EUKARYOTIC TRANSLATION INITIATION FACTOR 4E RELATED"/>
    <property type="match status" value="1"/>
</dbReference>
<proteinExistence type="inferred from homology"/>
<dbReference type="AlphaFoldDB" id="A0AA35RRB3"/>
<dbReference type="InterPro" id="IPR001040">
    <property type="entry name" value="TIF_eIF_4E"/>
</dbReference>
<dbReference type="GO" id="GO:0000340">
    <property type="term" value="F:RNA 7-methylguanosine cap binding"/>
    <property type="evidence" value="ECO:0007669"/>
    <property type="project" value="TreeGrafter"/>
</dbReference>
<dbReference type="Proteomes" id="UP001174909">
    <property type="component" value="Unassembled WGS sequence"/>
</dbReference>